<dbReference type="PANTHER" id="PTHR24238">
    <property type="entry name" value="G-PROTEIN COUPLED RECEPTOR"/>
    <property type="match status" value="1"/>
</dbReference>
<evidence type="ECO:0000256" key="5">
    <source>
        <dbReference type="ARBA" id="ARBA00022989"/>
    </source>
</evidence>
<evidence type="ECO:0000256" key="6">
    <source>
        <dbReference type="ARBA" id="ARBA00023040"/>
    </source>
</evidence>
<accession>A0A8B7Y181</accession>
<keyword evidence="15" id="KW-1185">Reference proteome</keyword>
<feature type="transmembrane region" description="Helical" evidence="13">
    <location>
        <begin position="210"/>
        <end position="231"/>
    </location>
</feature>
<proteinExistence type="inferred from homology"/>
<dbReference type="PRINTS" id="PR00237">
    <property type="entry name" value="GPCRRHODOPSN"/>
</dbReference>
<feature type="transmembrane region" description="Helical" evidence="13">
    <location>
        <begin position="44"/>
        <end position="69"/>
    </location>
</feature>
<keyword evidence="10" id="KW-0325">Glycoprotein</keyword>
<evidence type="ECO:0000313" key="15">
    <source>
        <dbReference type="Proteomes" id="UP000694845"/>
    </source>
</evidence>
<feature type="transmembrane region" description="Helical" evidence="13">
    <location>
        <begin position="158"/>
        <end position="180"/>
    </location>
</feature>
<feature type="transmembrane region" description="Helical" evidence="13">
    <location>
        <begin position="111"/>
        <end position="137"/>
    </location>
</feature>
<dbReference type="OrthoDB" id="10053194at2759"/>
<feature type="domain" description="G-protein coupled receptors family 1 profile" evidence="14">
    <location>
        <begin position="60"/>
        <end position="323"/>
    </location>
</feature>
<keyword evidence="11 12" id="KW-0807">Transducer</keyword>
<dbReference type="OMA" id="QEEWHET"/>
<keyword evidence="7 13" id="KW-0472">Membrane</keyword>
<evidence type="ECO:0000256" key="2">
    <source>
        <dbReference type="ARBA" id="ARBA00010663"/>
    </source>
</evidence>
<evidence type="ECO:0000256" key="11">
    <source>
        <dbReference type="ARBA" id="ARBA00023224"/>
    </source>
</evidence>
<dbReference type="Gene3D" id="1.20.1070.10">
    <property type="entry name" value="Rhodopsin 7-helix transmembrane proteins"/>
    <property type="match status" value="1"/>
</dbReference>
<dbReference type="KEGG" id="aplc:110976894"/>
<keyword evidence="8" id="KW-1015">Disulfide bond</keyword>
<keyword evidence="4 12" id="KW-0812">Transmembrane</keyword>
<comment type="subcellular location">
    <subcellularLocation>
        <location evidence="1">Cell membrane</location>
        <topology evidence="1">Multi-pass membrane protein</topology>
    </subcellularLocation>
</comment>
<dbReference type="RefSeq" id="XP_022086282.1">
    <property type="nucleotide sequence ID" value="XM_022230590.1"/>
</dbReference>
<evidence type="ECO:0000256" key="4">
    <source>
        <dbReference type="ARBA" id="ARBA00022692"/>
    </source>
</evidence>
<dbReference type="AlphaFoldDB" id="A0A8B7Y181"/>
<comment type="similarity">
    <text evidence="2 12">Belongs to the G-protein coupled receptor 1 family.</text>
</comment>
<evidence type="ECO:0000256" key="9">
    <source>
        <dbReference type="ARBA" id="ARBA00023170"/>
    </source>
</evidence>
<dbReference type="Pfam" id="PF00001">
    <property type="entry name" value="7tm_1"/>
    <property type="match status" value="1"/>
</dbReference>
<dbReference type="InterPro" id="IPR017452">
    <property type="entry name" value="GPCR_Rhodpsn_7TM"/>
</dbReference>
<dbReference type="InterPro" id="IPR000611">
    <property type="entry name" value="NPY_rcpt"/>
</dbReference>
<evidence type="ECO:0000313" key="16">
    <source>
        <dbReference type="RefSeq" id="XP_022086282.1"/>
    </source>
</evidence>
<evidence type="ECO:0000256" key="12">
    <source>
        <dbReference type="RuleBase" id="RU000688"/>
    </source>
</evidence>
<feature type="transmembrane region" description="Helical" evidence="13">
    <location>
        <begin position="303"/>
        <end position="326"/>
    </location>
</feature>
<dbReference type="GO" id="GO:0005886">
    <property type="term" value="C:plasma membrane"/>
    <property type="evidence" value="ECO:0007669"/>
    <property type="project" value="UniProtKB-SubCell"/>
</dbReference>
<evidence type="ECO:0000256" key="1">
    <source>
        <dbReference type="ARBA" id="ARBA00004651"/>
    </source>
</evidence>
<dbReference type="GeneID" id="110976894"/>
<dbReference type="PANTHER" id="PTHR24238:SF74">
    <property type="entry name" value="PROKINETICIN RECEPTOR 2"/>
    <property type="match status" value="1"/>
</dbReference>
<dbReference type="Proteomes" id="UP000694845">
    <property type="component" value="Unplaced"/>
</dbReference>
<evidence type="ECO:0000256" key="3">
    <source>
        <dbReference type="ARBA" id="ARBA00022475"/>
    </source>
</evidence>
<sequence>MATRTSTYVLNASYAFSMYDSLFDANVTMDCLDLLPPLPSPMKVFLLVTFVSVTVVCGVGNSLLCFIVLTQKRLRSVTNLFITNLAASDLLMAVLSVPFTLHYYLHQNWIFGAWMCSFVGTVKLVSIYVSINTLLVIAVDRYYGIFRPLRPRMEKGRLVLIVLAIWIVSFLVALPTFLFLTTSSPTTDCRGRTVQMCFENWVNPSAANGYVIFITVAEFLLPIYSMGFIYISIAIKLWTHRTPPGQVTPRHREIMLVRKQKTIPMLITVVVAFFVCFAPYHGYNLALTYYQEEWHQTVPHFYSLYYITESVAMLNAVISTFIYFIMSPMFRKEIRNLAGRILCRCPPVFLGIRRVSFHSAASHTFNTTRNGSAIRKPVGLGGPDNTLETKI</sequence>
<evidence type="ECO:0000256" key="7">
    <source>
        <dbReference type="ARBA" id="ARBA00023136"/>
    </source>
</evidence>
<dbReference type="PRINTS" id="PR01012">
    <property type="entry name" value="NRPEPTIDEYR"/>
</dbReference>
<protein>
    <submittedName>
        <fullName evidence="16">Prokineticin receptor 1-like</fullName>
    </submittedName>
</protein>
<gene>
    <name evidence="16" type="primary">LOC110976894</name>
</gene>
<evidence type="ECO:0000256" key="10">
    <source>
        <dbReference type="ARBA" id="ARBA00023180"/>
    </source>
</evidence>
<dbReference type="GO" id="GO:0004983">
    <property type="term" value="F:neuropeptide Y receptor activity"/>
    <property type="evidence" value="ECO:0007669"/>
    <property type="project" value="InterPro"/>
</dbReference>
<feature type="transmembrane region" description="Helical" evidence="13">
    <location>
        <begin position="81"/>
        <end position="105"/>
    </location>
</feature>
<keyword evidence="9 12" id="KW-0675">Receptor</keyword>
<keyword evidence="5 13" id="KW-1133">Transmembrane helix</keyword>
<feature type="transmembrane region" description="Helical" evidence="13">
    <location>
        <begin position="262"/>
        <end position="283"/>
    </location>
</feature>
<dbReference type="SUPFAM" id="SSF81321">
    <property type="entry name" value="Family A G protein-coupled receptor-like"/>
    <property type="match status" value="1"/>
</dbReference>
<organism evidence="15 16">
    <name type="scientific">Acanthaster planci</name>
    <name type="common">Crown-of-thorns starfish</name>
    <dbReference type="NCBI Taxonomy" id="133434"/>
    <lineage>
        <taxon>Eukaryota</taxon>
        <taxon>Metazoa</taxon>
        <taxon>Echinodermata</taxon>
        <taxon>Eleutherozoa</taxon>
        <taxon>Asterozoa</taxon>
        <taxon>Asteroidea</taxon>
        <taxon>Valvatacea</taxon>
        <taxon>Valvatida</taxon>
        <taxon>Acanthasteridae</taxon>
        <taxon>Acanthaster</taxon>
    </lineage>
</organism>
<reference evidence="16" key="1">
    <citation type="submission" date="2025-08" db="UniProtKB">
        <authorList>
            <consortium name="RefSeq"/>
        </authorList>
    </citation>
    <scope>IDENTIFICATION</scope>
</reference>
<dbReference type="SMART" id="SM01381">
    <property type="entry name" value="7TM_GPCR_Srsx"/>
    <property type="match status" value="1"/>
</dbReference>
<dbReference type="PROSITE" id="PS00237">
    <property type="entry name" value="G_PROTEIN_RECEP_F1_1"/>
    <property type="match status" value="1"/>
</dbReference>
<dbReference type="InterPro" id="IPR000276">
    <property type="entry name" value="GPCR_Rhodpsn"/>
</dbReference>
<keyword evidence="6 12" id="KW-0297">G-protein coupled receptor</keyword>
<evidence type="ECO:0000256" key="8">
    <source>
        <dbReference type="ARBA" id="ARBA00023157"/>
    </source>
</evidence>
<evidence type="ECO:0000256" key="13">
    <source>
        <dbReference type="SAM" id="Phobius"/>
    </source>
</evidence>
<name>A0A8B7Y181_ACAPL</name>
<evidence type="ECO:0000259" key="14">
    <source>
        <dbReference type="PROSITE" id="PS50262"/>
    </source>
</evidence>
<dbReference type="PROSITE" id="PS50262">
    <property type="entry name" value="G_PROTEIN_RECEP_F1_2"/>
    <property type="match status" value="1"/>
</dbReference>
<keyword evidence="3" id="KW-1003">Cell membrane</keyword>